<keyword evidence="2" id="KW-0963">Cytoplasm</keyword>
<dbReference type="SUPFAM" id="SSF51735">
    <property type="entry name" value="NAD(P)-binding Rossmann-fold domains"/>
    <property type="match status" value="1"/>
</dbReference>
<feature type="domain" description="Dihydrodipicolinate reductase N-terminal" evidence="9">
    <location>
        <begin position="36"/>
        <end position="93"/>
    </location>
</feature>
<evidence type="ECO:0000259" key="9">
    <source>
        <dbReference type="Pfam" id="PF01113"/>
    </source>
</evidence>
<evidence type="ECO:0000256" key="2">
    <source>
        <dbReference type="ARBA" id="ARBA00022490"/>
    </source>
</evidence>
<sequence length="223" mass="25048">MTGIFINGLSGKMGTSLLNRSNLDNNIFICKDIDDKEVEVVIDFSHPSSTIETLDAIKDTNLSIIIGTTGFDDDQISYIKESSKYRSILFAYNLSKGISILKDSIKGFVESNSNNLSCRIEETHHTQKIDSPSGTAIALKDLVEFSDSKNLIKEIKIDSKRVGNIFGIHKVIFFSELEKIKFSHEAISRNIYSDGAIDATHWIKDQKNGMYSFENFFNSEDLL</sequence>
<dbReference type="GO" id="GO:0005829">
    <property type="term" value="C:cytosol"/>
    <property type="evidence" value="ECO:0007669"/>
    <property type="project" value="TreeGrafter"/>
</dbReference>
<dbReference type="GO" id="GO:0009089">
    <property type="term" value="P:lysine biosynthetic process via diaminopimelate"/>
    <property type="evidence" value="ECO:0007669"/>
    <property type="project" value="InterPro"/>
</dbReference>
<dbReference type="InterPro" id="IPR023940">
    <property type="entry name" value="DHDPR_bac"/>
</dbReference>
<evidence type="ECO:0000256" key="3">
    <source>
        <dbReference type="ARBA" id="ARBA00022605"/>
    </source>
</evidence>
<dbReference type="Gene3D" id="3.30.360.10">
    <property type="entry name" value="Dihydrodipicolinate Reductase, domain 2"/>
    <property type="match status" value="1"/>
</dbReference>
<dbReference type="PIRSF" id="PIRSF000161">
    <property type="entry name" value="DHPR"/>
    <property type="match status" value="1"/>
</dbReference>
<dbReference type="Pfam" id="PF05173">
    <property type="entry name" value="DapB_C"/>
    <property type="match status" value="1"/>
</dbReference>
<protein>
    <submittedName>
        <fullName evidence="11">4-hydroxy-tetrahydrodipicolinate reductase</fullName>
    </submittedName>
</protein>
<dbReference type="PANTHER" id="PTHR20836">
    <property type="entry name" value="DIHYDRODIPICOLINATE REDUCTASE"/>
    <property type="match status" value="1"/>
</dbReference>
<keyword evidence="4" id="KW-0521">NADP</keyword>
<keyword evidence="5" id="KW-0220">Diaminopimelate biosynthesis</keyword>
<evidence type="ECO:0000313" key="12">
    <source>
        <dbReference type="Proteomes" id="UP000318359"/>
    </source>
</evidence>
<keyword evidence="3" id="KW-0028">Amino-acid biosynthesis</keyword>
<dbReference type="InterPro" id="IPR022663">
    <property type="entry name" value="DapB_C"/>
</dbReference>
<evidence type="ECO:0000256" key="7">
    <source>
        <dbReference type="ARBA" id="ARBA00023027"/>
    </source>
</evidence>
<feature type="domain" description="Dihydrodipicolinate reductase C-terminal" evidence="10">
    <location>
        <begin position="114"/>
        <end position="216"/>
    </location>
</feature>
<dbReference type="InterPro" id="IPR000846">
    <property type="entry name" value="DapB_N"/>
</dbReference>
<name>A0A520MAU1_9GAMM</name>
<dbReference type="CDD" id="cd02274">
    <property type="entry name" value="DHDPR_N"/>
    <property type="match status" value="1"/>
</dbReference>
<comment type="caution">
    <text evidence="11">The sequence shown here is derived from an EMBL/GenBank/DDBJ whole genome shotgun (WGS) entry which is preliminary data.</text>
</comment>
<evidence type="ECO:0000256" key="8">
    <source>
        <dbReference type="ARBA" id="ARBA00023154"/>
    </source>
</evidence>
<evidence type="ECO:0000256" key="1">
    <source>
        <dbReference type="ARBA" id="ARBA00006642"/>
    </source>
</evidence>
<keyword evidence="6" id="KW-0560">Oxidoreductase</keyword>
<evidence type="ECO:0000256" key="5">
    <source>
        <dbReference type="ARBA" id="ARBA00022915"/>
    </source>
</evidence>
<dbReference type="Pfam" id="PF01113">
    <property type="entry name" value="DapB_N"/>
    <property type="match status" value="1"/>
</dbReference>
<evidence type="ECO:0000256" key="4">
    <source>
        <dbReference type="ARBA" id="ARBA00022857"/>
    </source>
</evidence>
<gene>
    <name evidence="11" type="ORF">EVB00_01105</name>
</gene>
<dbReference type="PROSITE" id="PS01298">
    <property type="entry name" value="DAPB"/>
    <property type="match status" value="1"/>
</dbReference>
<dbReference type="PANTHER" id="PTHR20836:SF7">
    <property type="entry name" value="4-HYDROXY-TETRAHYDRODIPICOLINATE REDUCTASE"/>
    <property type="match status" value="1"/>
</dbReference>
<dbReference type="InterPro" id="IPR036291">
    <property type="entry name" value="NAD(P)-bd_dom_sf"/>
</dbReference>
<dbReference type="GO" id="GO:0019877">
    <property type="term" value="P:diaminopimelate biosynthetic process"/>
    <property type="evidence" value="ECO:0007669"/>
    <property type="project" value="UniProtKB-KW"/>
</dbReference>
<accession>A0A520MAU1</accession>
<keyword evidence="7" id="KW-0520">NAD</keyword>
<evidence type="ECO:0000259" key="10">
    <source>
        <dbReference type="Pfam" id="PF05173"/>
    </source>
</evidence>
<evidence type="ECO:0000256" key="6">
    <source>
        <dbReference type="ARBA" id="ARBA00023002"/>
    </source>
</evidence>
<dbReference type="AlphaFoldDB" id="A0A520MAU1"/>
<dbReference type="Gene3D" id="3.40.50.720">
    <property type="entry name" value="NAD(P)-binding Rossmann-like Domain"/>
    <property type="match status" value="1"/>
</dbReference>
<organism evidence="11 12">
    <name type="scientific">SAR86 cluster bacterium</name>
    <dbReference type="NCBI Taxonomy" id="2030880"/>
    <lineage>
        <taxon>Bacteria</taxon>
        <taxon>Pseudomonadati</taxon>
        <taxon>Pseudomonadota</taxon>
        <taxon>Gammaproteobacteria</taxon>
        <taxon>SAR86 cluster</taxon>
    </lineage>
</organism>
<reference evidence="11 12" key="1">
    <citation type="submission" date="2019-02" db="EMBL/GenBank/DDBJ databases">
        <title>Prokaryotic population dynamics and viral predation in marine succession experiment using metagenomics: the confinement effect.</title>
        <authorList>
            <person name="Haro-Moreno J.M."/>
            <person name="Rodriguez-Valera F."/>
            <person name="Lopez-Perez M."/>
        </authorList>
    </citation>
    <scope>NUCLEOTIDE SEQUENCE [LARGE SCALE GENOMIC DNA]</scope>
    <source>
        <strain evidence="11">MED-G167</strain>
    </source>
</reference>
<proteinExistence type="inferred from homology"/>
<keyword evidence="8" id="KW-0457">Lysine biosynthesis</keyword>
<dbReference type="InterPro" id="IPR022664">
    <property type="entry name" value="DapB_N_CS"/>
</dbReference>
<evidence type="ECO:0000313" key="11">
    <source>
        <dbReference type="EMBL" id="RZO18354.1"/>
    </source>
</evidence>
<dbReference type="Proteomes" id="UP000318359">
    <property type="component" value="Unassembled WGS sequence"/>
</dbReference>
<comment type="similarity">
    <text evidence="1">Belongs to the DapB family.</text>
</comment>
<dbReference type="SUPFAM" id="SSF55347">
    <property type="entry name" value="Glyceraldehyde-3-phosphate dehydrogenase-like, C-terminal domain"/>
    <property type="match status" value="1"/>
</dbReference>
<dbReference type="EMBL" id="SHBM01000009">
    <property type="protein sequence ID" value="RZO18354.1"/>
    <property type="molecule type" value="Genomic_DNA"/>
</dbReference>
<dbReference type="GO" id="GO:0008839">
    <property type="term" value="F:4-hydroxy-tetrahydrodipicolinate reductase"/>
    <property type="evidence" value="ECO:0007669"/>
    <property type="project" value="InterPro"/>
</dbReference>